<evidence type="ECO:0000313" key="2">
    <source>
        <dbReference type="EMBL" id="EFH67108.1"/>
    </source>
</evidence>
<feature type="compositionally biased region" description="Acidic residues" evidence="1">
    <location>
        <begin position="50"/>
        <end position="65"/>
    </location>
</feature>
<feature type="compositionally biased region" description="Basic and acidic residues" evidence="1">
    <location>
        <begin position="76"/>
        <end position="92"/>
    </location>
</feature>
<protein>
    <submittedName>
        <fullName evidence="2">Predicted protein</fullName>
    </submittedName>
</protein>
<evidence type="ECO:0000256" key="1">
    <source>
        <dbReference type="SAM" id="MobiDB-lite"/>
    </source>
</evidence>
<dbReference type="AlphaFoldDB" id="D7KEQ2"/>
<sequence length="111" mass="12310">MCFSRETFILDLSYWNATAHAHANATVRRERAKSADHNLGSNQFASLISSDEEEDLSDSDNESDSMDLMTPSGKRILRERPVKPSTKAKEMHGQNTCRGRGIGRGKRGGRG</sequence>
<feature type="compositionally biased region" description="Polar residues" evidence="1">
    <location>
        <begin position="39"/>
        <end position="48"/>
    </location>
</feature>
<name>D7KEQ2_ARALL</name>
<proteinExistence type="predicted"/>
<evidence type="ECO:0000313" key="3">
    <source>
        <dbReference type="Proteomes" id="UP000008694"/>
    </source>
</evidence>
<feature type="compositionally biased region" description="Basic residues" evidence="1">
    <location>
        <begin position="101"/>
        <end position="111"/>
    </location>
</feature>
<dbReference type="eggNOG" id="KOG1075">
    <property type="taxonomic scope" value="Eukaryota"/>
</dbReference>
<dbReference type="HOGENOM" id="CLU_155471_0_0_1"/>
<keyword evidence="3" id="KW-1185">Reference proteome</keyword>
<feature type="region of interest" description="Disordered" evidence="1">
    <location>
        <begin position="29"/>
        <end position="111"/>
    </location>
</feature>
<dbReference type="Gramene" id="Al_scaffold_0001_3072">
    <property type="protein sequence ID" value="Al_scaffold_0001_3072"/>
    <property type="gene ID" value="Al_scaffold_0001_3072"/>
</dbReference>
<gene>
    <name evidence="2" type="ORF">ARALYDRAFT_680749</name>
</gene>
<dbReference type="EMBL" id="GL348713">
    <property type="protein sequence ID" value="EFH67108.1"/>
    <property type="molecule type" value="Genomic_DNA"/>
</dbReference>
<organism evidence="3">
    <name type="scientific">Arabidopsis lyrata subsp. lyrata</name>
    <name type="common">Lyre-leaved rock-cress</name>
    <dbReference type="NCBI Taxonomy" id="81972"/>
    <lineage>
        <taxon>Eukaryota</taxon>
        <taxon>Viridiplantae</taxon>
        <taxon>Streptophyta</taxon>
        <taxon>Embryophyta</taxon>
        <taxon>Tracheophyta</taxon>
        <taxon>Spermatophyta</taxon>
        <taxon>Magnoliopsida</taxon>
        <taxon>eudicotyledons</taxon>
        <taxon>Gunneridae</taxon>
        <taxon>Pentapetalae</taxon>
        <taxon>rosids</taxon>
        <taxon>malvids</taxon>
        <taxon>Brassicales</taxon>
        <taxon>Brassicaceae</taxon>
        <taxon>Camelineae</taxon>
        <taxon>Arabidopsis</taxon>
    </lineage>
</organism>
<reference evidence="3" key="1">
    <citation type="journal article" date="2011" name="Nat. Genet.">
        <title>The Arabidopsis lyrata genome sequence and the basis of rapid genome size change.</title>
        <authorList>
            <person name="Hu T.T."/>
            <person name="Pattyn P."/>
            <person name="Bakker E.G."/>
            <person name="Cao J."/>
            <person name="Cheng J.-F."/>
            <person name="Clark R.M."/>
            <person name="Fahlgren N."/>
            <person name="Fawcett J.A."/>
            <person name="Grimwood J."/>
            <person name="Gundlach H."/>
            <person name="Haberer G."/>
            <person name="Hollister J.D."/>
            <person name="Ossowski S."/>
            <person name="Ottilar R.P."/>
            <person name="Salamov A.A."/>
            <person name="Schneeberger K."/>
            <person name="Spannagl M."/>
            <person name="Wang X."/>
            <person name="Yang L."/>
            <person name="Nasrallah M.E."/>
            <person name="Bergelson J."/>
            <person name="Carrington J.C."/>
            <person name="Gaut B.S."/>
            <person name="Schmutz J."/>
            <person name="Mayer K.F.X."/>
            <person name="Van de Peer Y."/>
            <person name="Grigoriev I.V."/>
            <person name="Nordborg M."/>
            <person name="Weigel D."/>
            <person name="Guo Y.-L."/>
        </authorList>
    </citation>
    <scope>NUCLEOTIDE SEQUENCE [LARGE SCALE GENOMIC DNA]</scope>
    <source>
        <strain evidence="3">cv. MN47</strain>
    </source>
</reference>
<accession>D7KEQ2</accession>
<dbReference type="Proteomes" id="UP000008694">
    <property type="component" value="Unassembled WGS sequence"/>
</dbReference>